<evidence type="ECO:0000313" key="2">
    <source>
        <dbReference type="Proteomes" id="UP000035050"/>
    </source>
</evidence>
<geneLocation type="plasmid" evidence="1 2">
    <name>pPO70-1</name>
</geneLocation>
<dbReference type="RefSeq" id="WP_052654161.1">
    <property type="nucleotide sequence ID" value="NZ_CP011518.2"/>
</dbReference>
<dbReference type="Proteomes" id="UP000035050">
    <property type="component" value="Plasmid pPO70-1"/>
</dbReference>
<dbReference type="PATRIC" id="fig|573737.6.peg.5575"/>
<dbReference type="EMBL" id="CP011518">
    <property type="protein sequence ID" value="AKK24721.1"/>
    <property type="molecule type" value="Genomic_DNA"/>
</dbReference>
<reference evidence="1" key="1">
    <citation type="submission" date="2016-06" db="EMBL/GenBank/DDBJ databases">
        <title>Pandoraea oxalativorans DSM 23570 Genome Sequencing.</title>
        <authorList>
            <person name="Ee R."/>
            <person name="Lim Y.-L."/>
            <person name="Yong D."/>
            <person name="Yin W.-F."/>
            <person name="Chan K.-G."/>
        </authorList>
    </citation>
    <scope>NUCLEOTIDE SEQUENCE</scope>
    <source>
        <strain evidence="1">DSM 23570</strain>
        <plasmid evidence="1">pPO70-1</plasmid>
    </source>
</reference>
<proteinExistence type="predicted"/>
<dbReference type="KEGG" id="pox:MB84_28315"/>
<gene>
    <name evidence="1" type="ORF">MB84_28315</name>
</gene>
<accession>A0A0G3IFN3</accession>
<keyword evidence="2" id="KW-1185">Reference proteome</keyword>
<dbReference type="AlphaFoldDB" id="A0A0G3IFN3"/>
<evidence type="ECO:0000313" key="1">
    <source>
        <dbReference type="EMBL" id="AKK24721.1"/>
    </source>
</evidence>
<name>A0A0G3IFN3_9BURK</name>
<keyword evidence="1" id="KW-0614">Plasmid</keyword>
<sequence length="77" mass="8156">MRKPAPPPVFVYGLNRADMPVWVPGAVVPHGVFLWPQVTGSVERGAWQDFTRTNVGTLLLSAPALRAMGSGRTAGAA</sequence>
<protein>
    <submittedName>
        <fullName evidence="1">Uncharacterized protein</fullName>
    </submittedName>
</protein>
<organism evidence="1 2">
    <name type="scientific">Pandoraea oxalativorans</name>
    <dbReference type="NCBI Taxonomy" id="573737"/>
    <lineage>
        <taxon>Bacteria</taxon>
        <taxon>Pseudomonadati</taxon>
        <taxon>Pseudomonadota</taxon>
        <taxon>Betaproteobacteria</taxon>
        <taxon>Burkholderiales</taxon>
        <taxon>Burkholderiaceae</taxon>
        <taxon>Pandoraea</taxon>
    </lineage>
</organism>